<evidence type="ECO:0000256" key="4">
    <source>
        <dbReference type="ARBA" id="ARBA00023163"/>
    </source>
</evidence>
<dbReference type="Pfam" id="PF02045">
    <property type="entry name" value="CBFB_NFYA"/>
    <property type="match status" value="1"/>
</dbReference>
<evidence type="ECO:0000256" key="7">
    <source>
        <dbReference type="SAM" id="MobiDB-lite"/>
    </source>
</evidence>
<evidence type="ECO:0000256" key="1">
    <source>
        <dbReference type="ARBA" id="ARBA00004123"/>
    </source>
</evidence>
<feature type="compositionally biased region" description="Low complexity" evidence="7">
    <location>
        <begin position="61"/>
        <end position="71"/>
    </location>
</feature>
<feature type="compositionally biased region" description="Polar residues" evidence="7">
    <location>
        <begin position="72"/>
        <end position="92"/>
    </location>
</feature>
<name>A0AAX6G6S5_IRIPA</name>
<gene>
    <name evidence="8" type="ORF">M6B38_381370</name>
</gene>
<sequence>MQDHVNNVEQSLVHSASNCVDNVSSLWNSSGSLIPKPHYANDSVMNIDFSHHANEVKKPRFSFSSQSSSQSYQEASGTKGSNLQEQSSSVNSVEGHMKPHLSLGTSEIVFQLPQVDYGQSIPMAYPLGDTYIGGVMGTYGPHMTIHPQVLAVPSSFRVPLPLEPAEDAPIYVNPKQYNGILRRRQLRAKLEAQNKLIKERKPYLHESRHLHAVKRLRGTGGRFLNTKDLKQQPEATDCLDGPGPSQLQLGDGTCQKSELRDPSSSSSSEVMSFSPGHFMSFTGGLHPHGGRIMEGAGVLNFNGPSRRRVPVMR</sequence>
<dbReference type="GO" id="GO:0005634">
    <property type="term" value="C:nucleus"/>
    <property type="evidence" value="ECO:0007669"/>
    <property type="project" value="UniProtKB-SubCell"/>
</dbReference>
<keyword evidence="2 6" id="KW-0805">Transcription regulation</keyword>
<evidence type="ECO:0000256" key="6">
    <source>
        <dbReference type="RuleBase" id="RU367155"/>
    </source>
</evidence>
<evidence type="ECO:0000313" key="9">
    <source>
        <dbReference type="Proteomes" id="UP001140949"/>
    </source>
</evidence>
<reference evidence="8" key="2">
    <citation type="submission" date="2023-04" db="EMBL/GenBank/DDBJ databases">
        <authorList>
            <person name="Bruccoleri R.E."/>
            <person name="Oakeley E.J."/>
            <person name="Faust A.-M."/>
            <person name="Dessus-Babus S."/>
            <person name="Altorfer M."/>
            <person name="Burckhardt D."/>
            <person name="Oertli M."/>
            <person name="Naumann U."/>
            <person name="Petersen F."/>
            <person name="Wong J."/>
        </authorList>
    </citation>
    <scope>NUCLEOTIDE SEQUENCE</scope>
    <source>
        <strain evidence="8">GSM-AAB239-AS_SAM_17_03QT</strain>
        <tissue evidence="8">Leaf</tissue>
    </source>
</reference>
<evidence type="ECO:0000313" key="8">
    <source>
        <dbReference type="EMBL" id="KAJ6824456.1"/>
    </source>
</evidence>
<dbReference type="EMBL" id="JANAVB010022000">
    <property type="protein sequence ID" value="KAJ6824456.1"/>
    <property type="molecule type" value="Genomic_DNA"/>
</dbReference>
<keyword evidence="5 6" id="KW-0539">Nucleus</keyword>
<comment type="subcellular location">
    <subcellularLocation>
        <location evidence="1 6">Nucleus</location>
    </subcellularLocation>
</comment>
<keyword evidence="3 6" id="KW-0238">DNA-binding</keyword>
<dbReference type="AlphaFoldDB" id="A0AAX6G6S5"/>
<protein>
    <recommendedName>
        <fullName evidence="6">Nuclear transcription factor Y subunit</fullName>
    </recommendedName>
</protein>
<feature type="region of interest" description="Disordered" evidence="7">
    <location>
        <begin position="60"/>
        <end position="97"/>
    </location>
</feature>
<dbReference type="Gene3D" id="6.10.250.2430">
    <property type="match status" value="1"/>
</dbReference>
<comment type="function">
    <text evidence="6">Component of the sequence-specific heterotrimeric transcription factor (NF-Y) which specifically recognizes a 5'-CCAAT-3' box motif found in the promoters of its target genes.</text>
</comment>
<evidence type="ECO:0000256" key="2">
    <source>
        <dbReference type="ARBA" id="ARBA00023015"/>
    </source>
</evidence>
<comment type="subunit">
    <text evidence="6">Heterotrimer.</text>
</comment>
<dbReference type="InterPro" id="IPR001289">
    <property type="entry name" value="NFYA"/>
</dbReference>
<dbReference type="SMART" id="SM00521">
    <property type="entry name" value="CBF"/>
    <property type="match status" value="1"/>
</dbReference>
<accession>A0AAX6G6S5</accession>
<dbReference type="Proteomes" id="UP001140949">
    <property type="component" value="Unassembled WGS sequence"/>
</dbReference>
<evidence type="ECO:0000256" key="5">
    <source>
        <dbReference type="ARBA" id="ARBA00023242"/>
    </source>
</evidence>
<dbReference type="PROSITE" id="PS51152">
    <property type="entry name" value="NFYA_HAP2_2"/>
    <property type="match status" value="1"/>
</dbReference>
<proteinExistence type="inferred from homology"/>
<dbReference type="GO" id="GO:0003677">
    <property type="term" value="F:DNA binding"/>
    <property type="evidence" value="ECO:0007669"/>
    <property type="project" value="UniProtKB-KW"/>
</dbReference>
<dbReference type="PRINTS" id="PR00616">
    <property type="entry name" value="CCAATSUBUNTB"/>
</dbReference>
<keyword evidence="9" id="KW-1185">Reference proteome</keyword>
<comment type="similarity">
    <text evidence="6">Belongs to the NFYA/HAP2 subunit family.</text>
</comment>
<keyword evidence="4 6" id="KW-0804">Transcription</keyword>
<evidence type="ECO:0000256" key="3">
    <source>
        <dbReference type="ARBA" id="ARBA00023125"/>
    </source>
</evidence>
<dbReference type="GO" id="GO:0003700">
    <property type="term" value="F:DNA-binding transcription factor activity"/>
    <property type="evidence" value="ECO:0007669"/>
    <property type="project" value="UniProtKB-UniRule"/>
</dbReference>
<organism evidence="8 9">
    <name type="scientific">Iris pallida</name>
    <name type="common">Sweet iris</name>
    <dbReference type="NCBI Taxonomy" id="29817"/>
    <lineage>
        <taxon>Eukaryota</taxon>
        <taxon>Viridiplantae</taxon>
        <taxon>Streptophyta</taxon>
        <taxon>Embryophyta</taxon>
        <taxon>Tracheophyta</taxon>
        <taxon>Spermatophyta</taxon>
        <taxon>Magnoliopsida</taxon>
        <taxon>Liliopsida</taxon>
        <taxon>Asparagales</taxon>
        <taxon>Iridaceae</taxon>
        <taxon>Iridoideae</taxon>
        <taxon>Irideae</taxon>
        <taxon>Iris</taxon>
    </lineage>
</organism>
<feature type="region of interest" description="Disordered" evidence="7">
    <location>
        <begin position="223"/>
        <end position="271"/>
    </location>
</feature>
<dbReference type="PANTHER" id="PTHR12632">
    <property type="entry name" value="TRANSCRIPTION FACTOR NF-Y ALPHA-RELATED"/>
    <property type="match status" value="1"/>
</dbReference>
<comment type="caution">
    <text evidence="8">The sequence shown here is derived from an EMBL/GenBank/DDBJ whole genome shotgun (WGS) entry which is preliminary data.</text>
</comment>
<reference evidence="8" key="1">
    <citation type="journal article" date="2023" name="GigaByte">
        <title>Genome assembly of the bearded iris, Iris pallida Lam.</title>
        <authorList>
            <person name="Bruccoleri R.E."/>
            <person name="Oakeley E.J."/>
            <person name="Faust A.M.E."/>
            <person name="Altorfer M."/>
            <person name="Dessus-Babus S."/>
            <person name="Burckhardt D."/>
            <person name="Oertli M."/>
            <person name="Naumann U."/>
            <person name="Petersen F."/>
            <person name="Wong J."/>
        </authorList>
    </citation>
    <scope>NUCLEOTIDE SEQUENCE</scope>
    <source>
        <strain evidence="8">GSM-AAB239-AS_SAM_17_03QT</strain>
    </source>
</reference>